<gene>
    <name evidence="2" type="ORF">ACHAXA_007836</name>
</gene>
<dbReference type="Proteomes" id="UP001530377">
    <property type="component" value="Unassembled WGS sequence"/>
</dbReference>
<comment type="caution">
    <text evidence="2">The sequence shown here is derived from an EMBL/GenBank/DDBJ whole genome shotgun (WGS) entry which is preliminary data.</text>
</comment>
<feature type="compositionally biased region" description="Basic and acidic residues" evidence="1">
    <location>
        <begin position="114"/>
        <end position="125"/>
    </location>
</feature>
<feature type="region of interest" description="Disordered" evidence="1">
    <location>
        <begin position="252"/>
        <end position="312"/>
    </location>
</feature>
<feature type="compositionally biased region" description="Acidic residues" evidence="1">
    <location>
        <begin position="265"/>
        <end position="279"/>
    </location>
</feature>
<protein>
    <submittedName>
        <fullName evidence="2">Uncharacterized protein</fullName>
    </submittedName>
</protein>
<name>A0ABD3SCJ2_9STRA</name>
<feature type="region of interest" description="Disordered" evidence="1">
    <location>
        <begin position="106"/>
        <end position="227"/>
    </location>
</feature>
<feature type="compositionally biased region" description="Low complexity" evidence="1">
    <location>
        <begin position="326"/>
        <end position="345"/>
    </location>
</feature>
<proteinExistence type="predicted"/>
<evidence type="ECO:0000313" key="2">
    <source>
        <dbReference type="EMBL" id="KAL3822043.1"/>
    </source>
</evidence>
<sequence>MGEQDLHSPVSDTSFASGAWDSDEAFAITDGDLHSFSGGYCLHDMALDCTTIVTDAGVDDGEFNAAPVEEEGDGEEDTFHDECCDDEILNHNDDDEVPEEVKVSFWEGNDNDDSTCHDQRGHEVVGDDSADDESSSSDCSSEEEEESDEEEVEEEGEESEVLDGDEAEEGVEEEEEEEEDSDSEVEEEESDEELDLPADDDDSVGEYETDEDSLDADRDPMDDASSCSCATSCHLLDDVGDNQCSRHELFLPLDITPSTESLKYEEDDEDNYSSDEDSVDNDRNDDRDDQHPYSLRTYIIGQNNRNSGRPRMWDGCSSIASISSSCSSSGSSQGSRSSSSSSSSSSKKRKKSPDEPPGRRGVTFSNSVTVYPVFKTAVYTPAMVTSMYTKREELRLNKIRNKREFAYELHDWRNAAEEEEMEANDRGELIHPVHAVEKRKGGGRPPSPKKVVQTYSSALGGYIVGSMRGPAAAYRAKRVRMYYP</sequence>
<keyword evidence="3" id="KW-1185">Reference proteome</keyword>
<feature type="compositionally biased region" description="Acidic residues" evidence="1">
    <location>
        <begin position="126"/>
        <end position="214"/>
    </location>
</feature>
<dbReference type="EMBL" id="JALLPB020000076">
    <property type="protein sequence ID" value="KAL3822043.1"/>
    <property type="molecule type" value="Genomic_DNA"/>
</dbReference>
<evidence type="ECO:0000256" key="1">
    <source>
        <dbReference type="SAM" id="MobiDB-lite"/>
    </source>
</evidence>
<reference evidence="2 3" key="1">
    <citation type="submission" date="2024-10" db="EMBL/GenBank/DDBJ databases">
        <title>Updated reference genomes for cyclostephanoid diatoms.</title>
        <authorList>
            <person name="Roberts W.R."/>
            <person name="Alverson A.J."/>
        </authorList>
    </citation>
    <scope>NUCLEOTIDE SEQUENCE [LARGE SCALE GENOMIC DNA]</scope>
    <source>
        <strain evidence="2 3">AJA228-03</strain>
    </source>
</reference>
<dbReference type="AlphaFoldDB" id="A0ABD3SCJ2"/>
<organism evidence="2 3">
    <name type="scientific">Cyclostephanos tholiformis</name>
    <dbReference type="NCBI Taxonomy" id="382380"/>
    <lineage>
        <taxon>Eukaryota</taxon>
        <taxon>Sar</taxon>
        <taxon>Stramenopiles</taxon>
        <taxon>Ochrophyta</taxon>
        <taxon>Bacillariophyta</taxon>
        <taxon>Coscinodiscophyceae</taxon>
        <taxon>Thalassiosirophycidae</taxon>
        <taxon>Stephanodiscales</taxon>
        <taxon>Stephanodiscaceae</taxon>
        <taxon>Cyclostephanos</taxon>
    </lineage>
</organism>
<evidence type="ECO:0000313" key="3">
    <source>
        <dbReference type="Proteomes" id="UP001530377"/>
    </source>
</evidence>
<accession>A0ABD3SCJ2</accession>
<feature type="region of interest" description="Disordered" evidence="1">
    <location>
        <begin position="326"/>
        <end position="364"/>
    </location>
</feature>
<feature type="compositionally biased region" description="Basic and acidic residues" evidence="1">
    <location>
        <begin position="280"/>
        <end position="291"/>
    </location>
</feature>